<dbReference type="PANTHER" id="PTHR32552">
    <property type="entry name" value="FERRICHROME IRON RECEPTOR-RELATED"/>
    <property type="match status" value="1"/>
</dbReference>
<dbReference type="AlphaFoldDB" id="A0A7W6A0P0"/>
<keyword evidence="10 11" id="KW-0998">Cell outer membrane</keyword>
<evidence type="ECO:0000256" key="7">
    <source>
        <dbReference type="ARBA" id="ARBA00023065"/>
    </source>
</evidence>
<dbReference type="PROSITE" id="PS51257">
    <property type="entry name" value="PROKAR_LIPOPROTEIN"/>
    <property type="match status" value="1"/>
</dbReference>
<organism evidence="15 16">
    <name type="scientific">Novosphingobium hassiacum</name>
    <dbReference type="NCBI Taxonomy" id="173676"/>
    <lineage>
        <taxon>Bacteria</taxon>
        <taxon>Pseudomonadati</taxon>
        <taxon>Pseudomonadota</taxon>
        <taxon>Alphaproteobacteria</taxon>
        <taxon>Sphingomonadales</taxon>
        <taxon>Sphingomonadaceae</taxon>
        <taxon>Novosphingobium</taxon>
    </lineage>
</organism>
<keyword evidence="3 11" id="KW-1134">Transmembrane beta strand</keyword>
<dbReference type="GO" id="GO:0006826">
    <property type="term" value="P:iron ion transport"/>
    <property type="evidence" value="ECO:0007669"/>
    <property type="project" value="UniProtKB-KW"/>
</dbReference>
<dbReference type="Pfam" id="PF00593">
    <property type="entry name" value="TonB_dep_Rec_b-barrel"/>
    <property type="match status" value="1"/>
</dbReference>
<evidence type="ECO:0000256" key="8">
    <source>
        <dbReference type="ARBA" id="ARBA00023077"/>
    </source>
</evidence>
<dbReference type="InterPro" id="IPR000531">
    <property type="entry name" value="Beta-barrel_TonB"/>
</dbReference>
<protein>
    <submittedName>
        <fullName evidence="15">Iron complex outermembrane receptor protein</fullName>
    </submittedName>
</protein>
<sequence length="765" mass="82426">MSKMQSGASLVALACATMISSLWTDVARAQSTDEGIADIVVTARKRAESLQNVPIAVTALDSVALKNQSVQSVKDVQYQTPSLVIAPTNADRNSLTVSIRGQSVADTLLTVDPAIGIYIDGVNFAKTVGTELASLVDVERVEVLKGPQGTLFGRNTTGGALSITTKMPTYTFGGELIGRTDYYGRAGGSIVLNLPISDDVLALRLVGSYDRRDSFGKNRIDGLGIGGDLDGGSIRGTLLWNASDAIEVVLRGDYNKTSTSAQAFKARELFIAAPGSRAAAGAILADRGATTLAGARLAYIADGNTDKFWDANQNVTPSHSRVKSYGGSGTITVDLGDSTQLKSITSYRRLTRDTLMDMDGSRYNLLEVNGLTSQKLFAQEGQLTGKLLDESVDWIIGGFYSHETGNDGTRTFALKSLGLPRNVVDGDVINKSIAGFGQFTWRFVDKLSFTGGLRYTKDTKSLISRNRALSTPITCQVPSPDTPGVCQRTFKDSWDDMSYTAVLDYQPRDGLLLYAKTSRGFRSGGFNLRGSIDPQTFLPFEPENVTDYEVGLKADLLDRHLRLNLAGYRSSYKDIQRSVVVPSGNGSGISTVIQNAASARINGLEAEITAKPTQALTLRATGAMTDAKYSRYVNGLGADLSGLKFPFTPKWTYTLSAGYDFPLDNGPLHIQADWGWQDDIYFFPDSLFNGTNGLPDLRGQKAYGLLNGRISKSFEKERFEVAFFVRNALNKKYYAAGLDTGSSLGFSSGIPGDPRLVGAEASIKF</sequence>
<gene>
    <name evidence="15" type="ORF">GGQ88_003961</name>
</gene>
<keyword evidence="16" id="KW-1185">Reference proteome</keyword>
<dbReference type="PROSITE" id="PS52016">
    <property type="entry name" value="TONB_DEPENDENT_REC_3"/>
    <property type="match status" value="1"/>
</dbReference>
<keyword evidence="9 11" id="KW-0472">Membrane</keyword>
<dbReference type="Pfam" id="PF07715">
    <property type="entry name" value="Plug"/>
    <property type="match status" value="1"/>
</dbReference>
<evidence type="ECO:0000259" key="14">
    <source>
        <dbReference type="Pfam" id="PF07715"/>
    </source>
</evidence>
<feature type="domain" description="TonB-dependent receptor plug" evidence="14">
    <location>
        <begin position="50"/>
        <end position="160"/>
    </location>
</feature>
<evidence type="ECO:0000256" key="10">
    <source>
        <dbReference type="ARBA" id="ARBA00023237"/>
    </source>
</evidence>
<dbReference type="InterPro" id="IPR036942">
    <property type="entry name" value="Beta-barrel_TonB_sf"/>
</dbReference>
<dbReference type="Proteomes" id="UP000562395">
    <property type="component" value="Unassembled WGS sequence"/>
</dbReference>
<dbReference type="PANTHER" id="PTHR32552:SF81">
    <property type="entry name" value="TONB-DEPENDENT OUTER MEMBRANE RECEPTOR"/>
    <property type="match status" value="1"/>
</dbReference>
<keyword evidence="7" id="KW-0406">Ion transport</keyword>
<evidence type="ECO:0000313" key="16">
    <source>
        <dbReference type="Proteomes" id="UP000562395"/>
    </source>
</evidence>
<comment type="subcellular location">
    <subcellularLocation>
        <location evidence="1 11">Cell outer membrane</location>
        <topology evidence="1 11">Multi-pass membrane protein</topology>
    </subcellularLocation>
</comment>
<keyword evidence="4" id="KW-0410">Iron transport</keyword>
<proteinExistence type="inferred from homology"/>
<dbReference type="GO" id="GO:0009279">
    <property type="term" value="C:cell outer membrane"/>
    <property type="evidence" value="ECO:0007669"/>
    <property type="project" value="UniProtKB-SubCell"/>
</dbReference>
<keyword evidence="8 12" id="KW-0798">TonB box</keyword>
<reference evidence="15 16" key="1">
    <citation type="submission" date="2020-08" db="EMBL/GenBank/DDBJ databases">
        <title>Genomic Encyclopedia of Type Strains, Phase IV (KMG-IV): sequencing the most valuable type-strain genomes for metagenomic binning, comparative biology and taxonomic classification.</title>
        <authorList>
            <person name="Goeker M."/>
        </authorList>
    </citation>
    <scope>NUCLEOTIDE SEQUENCE [LARGE SCALE GENOMIC DNA]</scope>
    <source>
        <strain evidence="15 16">DSM 14552</strain>
    </source>
</reference>
<comment type="similarity">
    <text evidence="11 12">Belongs to the TonB-dependent receptor family.</text>
</comment>
<evidence type="ECO:0000259" key="13">
    <source>
        <dbReference type="Pfam" id="PF00593"/>
    </source>
</evidence>
<evidence type="ECO:0000256" key="9">
    <source>
        <dbReference type="ARBA" id="ARBA00023136"/>
    </source>
</evidence>
<evidence type="ECO:0000256" key="5">
    <source>
        <dbReference type="ARBA" id="ARBA00022692"/>
    </source>
</evidence>
<evidence type="ECO:0000256" key="12">
    <source>
        <dbReference type="RuleBase" id="RU003357"/>
    </source>
</evidence>
<name>A0A7W6A0P0_9SPHN</name>
<keyword evidence="2 11" id="KW-0813">Transport</keyword>
<dbReference type="EMBL" id="JACICY010000018">
    <property type="protein sequence ID" value="MBB3862659.1"/>
    <property type="molecule type" value="Genomic_DNA"/>
</dbReference>
<evidence type="ECO:0000313" key="15">
    <source>
        <dbReference type="EMBL" id="MBB3862659.1"/>
    </source>
</evidence>
<accession>A0A7W6A0P0</accession>
<keyword evidence="6" id="KW-0408">Iron</keyword>
<dbReference type="InterPro" id="IPR039426">
    <property type="entry name" value="TonB-dep_rcpt-like"/>
</dbReference>
<comment type="caution">
    <text evidence="15">The sequence shown here is derived from an EMBL/GenBank/DDBJ whole genome shotgun (WGS) entry which is preliminary data.</text>
</comment>
<keyword evidence="15" id="KW-0675">Receptor</keyword>
<feature type="domain" description="TonB-dependent receptor-like beta-barrel" evidence="13">
    <location>
        <begin position="304"/>
        <end position="727"/>
    </location>
</feature>
<dbReference type="InterPro" id="IPR012910">
    <property type="entry name" value="Plug_dom"/>
</dbReference>
<keyword evidence="5 11" id="KW-0812">Transmembrane</keyword>
<dbReference type="Gene3D" id="2.40.170.20">
    <property type="entry name" value="TonB-dependent receptor, beta-barrel domain"/>
    <property type="match status" value="1"/>
</dbReference>
<evidence type="ECO:0000256" key="3">
    <source>
        <dbReference type="ARBA" id="ARBA00022452"/>
    </source>
</evidence>
<dbReference type="SUPFAM" id="SSF56935">
    <property type="entry name" value="Porins"/>
    <property type="match status" value="1"/>
</dbReference>
<evidence type="ECO:0000256" key="1">
    <source>
        <dbReference type="ARBA" id="ARBA00004571"/>
    </source>
</evidence>
<dbReference type="RefSeq" id="WP_183615120.1">
    <property type="nucleotide sequence ID" value="NZ_JACICY010000018.1"/>
</dbReference>
<evidence type="ECO:0000256" key="11">
    <source>
        <dbReference type="PROSITE-ProRule" id="PRU01360"/>
    </source>
</evidence>
<evidence type="ECO:0000256" key="2">
    <source>
        <dbReference type="ARBA" id="ARBA00022448"/>
    </source>
</evidence>
<evidence type="ECO:0000256" key="6">
    <source>
        <dbReference type="ARBA" id="ARBA00023004"/>
    </source>
</evidence>
<evidence type="ECO:0000256" key="4">
    <source>
        <dbReference type="ARBA" id="ARBA00022496"/>
    </source>
</evidence>